<reference evidence="2" key="2">
    <citation type="submission" date="2022-03" db="EMBL/GenBank/DDBJ databases">
        <authorList>
            <person name="Ryngajllo M."/>
            <person name="Jacek P."/>
            <person name="Kubiak K."/>
        </authorList>
    </citation>
    <scope>NUCLEOTIDE SEQUENCE</scope>
    <source>
        <strain evidence="2">SI1</strain>
    </source>
</reference>
<dbReference type="RefSeq" id="WP_247066616.1">
    <property type="nucleotide sequence ID" value="NZ_CP094848.1"/>
</dbReference>
<comment type="caution">
    <text evidence="2">The sequence shown here is derived from an EMBL/GenBank/DDBJ whole genome shotgun (WGS) entry which is preliminary data.</text>
</comment>
<proteinExistence type="predicted"/>
<evidence type="ECO:0000313" key="2">
    <source>
        <dbReference type="EMBL" id="MCJ8353462.1"/>
    </source>
</evidence>
<evidence type="ECO:0000313" key="3">
    <source>
        <dbReference type="Proteomes" id="UP001202887"/>
    </source>
</evidence>
<dbReference type="AlphaFoldDB" id="A0AAW5EP01"/>
<reference evidence="2" key="1">
    <citation type="journal article" date="2021" name="Polymers (Basel)">
        <title>Highly Stretchable Bacterial Cellulose Produced by Komagataeibacter hansenii SI1.</title>
        <authorList>
            <person name="Cielecka I."/>
            <person name="Ryngajllo M."/>
            <person name="Maniukiewicz W."/>
            <person name="Bielecki S."/>
        </authorList>
    </citation>
    <scope>NUCLEOTIDE SEQUENCE</scope>
    <source>
        <strain evidence="2">SI1</strain>
    </source>
</reference>
<name>A0AAW5EP01_NOVHA</name>
<protein>
    <submittedName>
        <fullName evidence="2">Uncharacterized protein</fullName>
    </submittedName>
</protein>
<sequence>MTEILRPFQKKPPIERTPQAKGGLKKKPAFTECHALSKLLIMGLYEVCRVMLRDYLKTTH</sequence>
<evidence type="ECO:0000256" key="1">
    <source>
        <dbReference type="SAM" id="MobiDB-lite"/>
    </source>
</evidence>
<organism evidence="2 3">
    <name type="scientific">Novacetimonas hansenii</name>
    <name type="common">Komagataeibacter hansenii</name>
    <dbReference type="NCBI Taxonomy" id="436"/>
    <lineage>
        <taxon>Bacteria</taxon>
        <taxon>Pseudomonadati</taxon>
        <taxon>Pseudomonadota</taxon>
        <taxon>Alphaproteobacteria</taxon>
        <taxon>Acetobacterales</taxon>
        <taxon>Acetobacteraceae</taxon>
        <taxon>Novacetimonas</taxon>
    </lineage>
</organism>
<dbReference type="Proteomes" id="UP001202887">
    <property type="component" value="Unassembled WGS sequence"/>
</dbReference>
<gene>
    <name evidence="2" type="ORF">K1W68_05565</name>
</gene>
<feature type="region of interest" description="Disordered" evidence="1">
    <location>
        <begin position="1"/>
        <end position="26"/>
    </location>
</feature>
<accession>A0AAW5EP01</accession>
<dbReference type="EMBL" id="JAIBCX010000010">
    <property type="protein sequence ID" value="MCJ8353462.1"/>
    <property type="molecule type" value="Genomic_DNA"/>
</dbReference>